<dbReference type="PANTHER" id="PTHR34129">
    <property type="entry name" value="BLR1139 PROTEIN"/>
    <property type="match status" value="1"/>
</dbReference>
<dbReference type="STRING" id="765420.OSCT_1662"/>
<gene>
    <name evidence="1" type="ORF">OSCT_1662</name>
</gene>
<dbReference type="Gene3D" id="3.20.170.20">
    <property type="entry name" value="Protein of unknown function DUF952"/>
    <property type="match status" value="1"/>
</dbReference>
<name>E1IEB1_9CHLR</name>
<keyword evidence="2" id="KW-1185">Reference proteome</keyword>
<reference evidence="1 2" key="1">
    <citation type="journal article" date="2011" name="J. Bacteriol.">
        <title>Draft genome sequence of the anoxygenic filamentous phototrophic bacterium Oscillochloris trichoides subsp. DG-6.</title>
        <authorList>
            <person name="Kuznetsov B.B."/>
            <person name="Ivanovsky R.N."/>
            <person name="Keppen O.I."/>
            <person name="Sukhacheva M.V."/>
            <person name="Bumazhkin B.K."/>
            <person name="Patutina E.O."/>
            <person name="Beletsky A.V."/>
            <person name="Mardanov A.V."/>
            <person name="Baslerov R.V."/>
            <person name="Panteleeva A.N."/>
            <person name="Kolganova T.V."/>
            <person name="Ravin N.V."/>
            <person name="Skryabin K.G."/>
        </authorList>
    </citation>
    <scope>NUCLEOTIDE SEQUENCE [LARGE SCALE GENOMIC DNA]</scope>
    <source>
        <strain evidence="1 2">DG-6</strain>
    </source>
</reference>
<comment type="caution">
    <text evidence="1">The sequence shown here is derived from an EMBL/GenBank/DDBJ whole genome shotgun (WGS) entry which is preliminary data.</text>
</comment>
<proteinExistence type="predicted"/>
<protein>
    <recommendedName>
        <fullName evidence="3">DUF952 domain-containing protein</fullName>
    </recommendedName>
</protein>
<evidence type="ECO:0008006" key="3">
    <source>
        <dbReference type="Google" id="ProtNLM"/>
    </source>
</evidence>
<dbReference type="Proteomes" id="UP000054010">
    <property type="component" value="Unassembled WGS sequence"/>
</dbReference>
<sequence>MIYHIATRTDWDTSLATGIYITDSLHREGFIHCSTHEQLAATAVRFFAGRDDLVLLQIDPTRLDVDLRYEEGEPGILFPHLYGPLDLSAVIAAHPFQVAPPPGS</sequence>
<evidence type="ECO:0000313" key="2">
    <source>
        <dbReference type="Proteomes" id="UP000054010"/>
    </source>
</evidence>
<dbReference type="OrthoDB" id="5638018at2"/>
<evidence type="ECO:0000313" key="1">
    <source>
        <dbReference type="EMBL" id="EFO80437.1"/>
    </source>
</evidence>
<dbReference type="PANTHER" id="PTHR34129:SF1">
    <property type="entry name" value="DUF952 DOMAIN-CONTAINING PROTEIN"/>
    <property type="match status" value="1"/>
</dbReference>
<dbReference type="Pfam" id="PF06108">
    <property type="entry name" value="DUF952"/>
    <property type="match status" value="1"/>
</dbReference>
<dbReference type="eggNOG" id="COG3502">
    <property type="taxonomic scope" value="Bacteria"/>
</dbReference>
<dbReference type="HOGENOM" id="CLU_129452_1_2_0"/>
<dbReference type="AlphaFoldDB" id="E1IEB1"/>
<dbReference type="SUPFAM" id="SSF56399">
    <property type="entry name" value="ADP-ribosylation"/>
    <property type="match status" value="1"/>
</dbReference>
<dbReference type="InterPro" id="IPR009297">
    <property type="entry name" value="DUF952"/>
</dbReference>
<accession>E1IEB1</accession>
<organism evidence="1 2">
    <name type="scientific">Oscillochloris trichoides DG-6</name>
    <dbReference type="NCBI Taxonomy" id="765420"/>
    <lineage>
        <taxon>Bacteria</taxon>
        <taxon>Bacillati</taxon>
        <taxon>Chloroflexota</taxon>
        <taxon>Chloroflexia</taxon>
        <taxon>Chloroflexales</taxon>
        <taxon>Chloroflexineae</taxon>
        <taxon>Oscillochloridaceae</taxon>
        <taxon>Oscillochloris</taxon>
    </lineage>
</organism>
<dbReference type="EMBL" id="ADVR01000052">
    <property type="protein sequence ID" value="EFO80437.1"/>
    <property type="molecule type" value="Genomic_DNA"/>
</dbReference>